<sequence length="340" mass="39466">MVAFLLVLSLSAEVLNASVGDADPGYRSCVKQCEENGCIAERCFPNCKFSLDRSLNDHPSHMLESLYLQWKKEDCKNDCRYYCMLDREKERKLLNDVPVQYHGKWPFSRIYGMQEPASVVFSALNMAMHFYGWKSFFTLLYNKLPLKFGKKPYYEYAGLWHVYGLLSLNSWFWSVVFHTRDFDLLEKLDYSSAVALLGYSLILTILRSFNIKDEATRVLIFSPLVAFVITHIMFLNFVKLDYGWNMKVCVSMGVLQLSIWAIWSCVSNHPSWWKLLFVVVGGGLGMLLEIYDFPPYKGLFDAHALWHATTIPLTYLLWSFIKDDVQFLTAKRLSKSKKSK</sequence>
<comment type="function">
    <text evidence="7">Involved in the lipid remodeling steps of GPI-anchor maturation.</text>
</comment>
<feature type="transmembrane region" description="Helical" evidence="7">
    <location>
        <begin position="188"/>
        <end position="206"/>
    </location>
</feature>
<evidence type="ECO:0000256" key="7">
    <source>
        <dbReference type="RuleBase" id="RU365066"/>
    </source>
</evidence>
<keyword evidence="3 7" id="KW-0812">Transmembrane</keyword>
<evidence type="ECO:0000256" key="6">
    <source>
        <dbReference type="ARBA" id="ARBA00023136"/>
    </source>
</evidence>
<dbReference type="PANTHER" id="PTHR13148:SF0">
    <property type="entry name" value="POST-GPI ATTACHMENT TO PROTEINS FACTOR 3"/>
    <property type="match status" value="1"/>
</dbReference>
<feature type="transmembrane region" description="Helical" evidence="7">
    <location>
        <begin position="244"/>
        <end position="263"/>
    </location>
</feature>
<dbReference type="EMBL" id="CAXHTB010000019">
    <property type="protein sequence ID" value="CAL0326416.1"/>
    <property type="molecule type" value="Genomic_DNA"/>
</dbReference>
<evidence type="ECO:0000313" key="8">
    <source>
        <dbReference type="EMBL" id="CAL0326416.1"/>
    </source>
</evidence>
<keyword evidence="5 7" id="KW-1133">Transmembrane helix</keyword>
<dbReference type="InterPro" id="IPR007217">
    <property type="entry name" value="Per1-like"/>
</dbReference>
<organism evidence="8 9">
    <name type="scientific">Lupinus luteus</name>
    <name type="common">European yellow lupine</name>
    <dbReference type="NCBI Taxonomy" id="3873"/>
    <lineage>
        <taxon>Eukaryota</taxon>
        <taxon>Viridiplantae</taxon>
        <taxon>Streptophyta</taxon>
        <taxon>Embryophyta</taxon>
        <taxon>Tracheophyta</taxon>
        <taxon>Spermatophyta</taxon>
        <taxon>Magnoliopsida</taxon>
        <taxon>eudicotyledons</taxon>
        <taxon>Gunneridae</taxon>
        <taxon>Pentapetalae</taxon>
        <taxon>rosids</taxon>
        <taxon>fabids</taxon>
        <taxon>Fabales</taxon>
        <taxon>Fabaceae</taxon>
        <taxon>Papilionoideae</taxon>
        <taxon>50 kb inversion clade</taxon>
        <taxon>genistoids sensu lato</taxon>
        <taxon>core genistoids</taxon>
        <taxon>Genisteae</taxon>
        <taxon>Lupinus</taxon>
    </lineage>
</organism>
<keyword evidence="6 7" id="KW-0472">Membrane</keyword>
<evidence type="ECO:0000256" key="5">
    <source>
        <dbReference type="ARBA" id="ARBA00022989"/>
    </source>
</evidence>
<comment type="similarity">
    <text evidence="7">Belongs to the PGAP3 family.</text>
</comment>
<dbReference type="GO" id="GO:0006506">
    <property type="term" value="P:GPI anchor biosynthetic process"/>
    <property type="evidence" value="ECO:0007669"/>
    <property type="project" value="UniProtKB-KW"/>
</dbReference>
<dbReference type="GO" id="GO:0005789">
    <property type="term" value="C:endoplasmic reticulum membrane"/>
    <property type="evidence" value="ECO:0007669"/>
    <property type="project" value="TreeGrafter"/>
</dbReference>
<dbReference type="AlphaFoldDB" id="A0AAV1XX76"/>
<dbReference type="GO" id="GO:0000139">
    <property type="term" value="C:Golgi membrane"/>
    <property type="evidence" value="ECO:0007669"/>
    <property type="project" value="UniProtKB-SubCell"/>
</dbReference>
<feature type="transmembrane region" description="Helical" evidence="7">
    <location>
        <begin position="153"/>
        <end position="176"/>
    </location>
</feature>
<protein>
    <recommendedName>
        <fullName evidence="7">Post-GPI attachment to proteins factor 3</fullName>
    </recommendedName>
</protein>
<keyword evidence="7" id="KW-0333">Golgi apparatus</keyword>
<keyword evidence="4 7" id="KW-0732">Signal</keyword>
<dbReference type="Proteomes" id="UP001497480">
    <property type="component" value="Unassembled WGS sequence"/>
</dbReference>
<dbReference type="GO" id="GO:0016788">
    <property type="term" value="F:hydrolase activity, acting on ester bonds"/>
    <property type="evidence" value="ECO:0007669"/>
    <property type="project" value="TreeGrafter"/>
</dbReference>
<accession>A0AAV1XX76</accession>
<feature type="signal peptide" evidence="7">
    <location>
        <begin position="1"/>
        <end position="17"/>
    </location>
</feature>
<dbReference type="PANTHER" id="PTHR13148">
    <property type="entry name" value="PER1-RELATED"/>
    <property type="match status" value="1"/>
</dbReference>
<feature type="transmembrane region" description="Helical" evidence="7">
    <location>
        <begin position="275"/>
        <end position="291"/>
    </location>
</feature>
<comment type="subcellular location">
    <subcellularLocation>
        <location evidence="1">Endomembrane system</location>
        <topology evidence="1">Multi-pass membrane protein</topology>
    </subcellularLocation>
    <subcellularLocation>
        <location evidence="7">Golgi apparatus membrane</location>
        <topology evidence="7">Multi-pass membrane protein</topology>
    </subcellularLocation>
</comment>
<name>A0AAV1XX76_LUPLU</name>
<evidence type="ECO:0000313" key="9">
    <source>
        <dbReference type="Proteomes" id="UP001497480"/>
    </source>
</evidence>
<proteinExistence type="inferred from homology"/>
<keyword evidence="2 7" id="KW-0337">GPI-anchor biosynthesis</keyword>
<keyword evidence="9" id="KW-1185">Reference proteome</keyword>
<evidence type="ECO:0000256" key="1">
    <source>
        <dbReference type="ARBA" id="ARBA00004127"/>
    </source>
</evidence>
<feature type="chain" id="PRO_5043102720" description="Post-GPI attachment to proteins factor 3" evidence="7">
    <location>
        <begin position="18"/>
        <end position="340"/>
    </location>
</feature>
<reference evidence="8 9" key="1">
    <citation type="submission" date="2024-03" db="EMBL/GenBank/DDBJ databases">
        <authorList>
            <person name="Martinez-Hernandez J."/>
        </authorList>
    </citation>
    <scope>NUCLEOTIDE SEQUENCE [LARGE SCALE GENOMIC DNA]</scope>
</reference>
<dbReference type="Pfam" id="PF04080">
    <property type="entry name" value="Per1"/>
    <property type="match status" value="1"/>
</dbReference>
<feature type="transmembrane region" description="Helical" evidence="7">
    <location>
        <begin position="119"/>
        <end position="141"/>
    </location>
</feature>
<evidence type="ECO:0000256" key="2">
    <source>
        <dbReference type="ARBA" id="ARBA00022502"/>
    </source>
</evidence>
<evidence type="ECO:0000256" key="4">
    <source>
        <dbReference type="ARBA" id="ARBA00022729"/>
    </source>
</evidence>
<comment type="caution">
    <text evidence="8">The sequence shown here is derived from an EMBL/GenBank/DDBJ whole genome shotgun (WGS) entry which is preliminary data.</text>
</comment>
<feature type="transmembrane region" description="Helical" evidence="7">
    <location>
        <begin position="303"/>
        <end position="321"/>
    </location>
</feature>
<evidence type="ECO:0000256" key="3">
    <source>
        <dbReference type="ARBA" id="ARBA00022692"/>
    </source>
</evidence>
<feature type="transmembrane region" description="Helical" evidence="7">
    <location>
        <begin position="218"/>
        <end position="238"/>
    </location>
</feature>
<gene>
    <name evidence="8" type="ORF">LLUT_LOCUS27476</name>
</gene>